<reference evidence="2" key="1">
    <citation type="submission" date="2022-11" db="EMBL/GenBank/DDBJ databases">
        <title>Genome Sequence of Cubamyces cubensis.</title>
        <authorList>
            <person name="Buettner E."/>
        </authorList>
    </citation>
    <scope>NUCLEOTIDE SEQUENCE</scope>
    <source>
        <strain evidence="2">MPL-01</strain>
    </source>
</reference>
<keyword evidence="3" id="KW-1185">Reference proteome</keyword>
<feature type="region of interest" description="Disordered" evidence="1">
    <location>
        <begin position="474"/>
        <end position="502"/>
    </location>
</feature>
<name>A0AAD7X7I1_9APHY</name>
<dbReference type="EMBL" id="JAPEVG010000305">
    <property type="protein sequence ID" value="KAJ8469116.1"/>
    <property type="molecule type" value="Genomic_DNA"/>
</dbReference>
<evidence type="ECO:0000313" key="3">
    <source>
        <dbReference type="Proteomes" id="UP001215151"/>
    </source>
</evidence>
<dbReference type="Proteomes" id="UP001215151">
    <property type="component" value="Unassembled WGS sequence"/>
</dbReference>
<feature type="compositionally biased region" description="Basic and acidic residues" evidence="1">
    <location>
        <begin position="477"/>
        <end position="486"/>
    </location>
</feature>
<protein>
    <recommendedName>
        <fullName evidence="4">F-box domain-containing protein</fullName>
    </recommendedName>
</protein>
<dbReference type="AlphaFoldDB" id="A0AAD7X7I1"/>
<comment type="caution">
    <text evidence="2">The sequence shown here is derived from an EMBL/GenBank/DDBJ whole genome shotgun (WGS) entry which is preliminary data.</text>
</comment>
<feature type="compositionally biased region" description="Polar residues" evidence="1">
    <location>
        <begin position="489"/>
        <end position="502"/>
    </location>
</feature>
<evidence type="ECO:0000256" key="1">
    <source>
        <dbReference type="SAM" id="MobiDB-lite"/>
    </source>
</evidence>
<organism evidence="2 3">
    <name type="scientific">Trametes cubensis</name>
    <dbReference type="NCBI Taxonomy" id="1111947"/>
    <lineage>
        <taxon>Eukaryota</taxon>
        <taxon>Fungi</taxon>
        <taxon>Dikarya</taxon>
        <taxon>Basidiomycota</taxon>
        <taxon>Agaricomycotina</taxon>
        <taxon>Agaricomycetes</taxon>
        <taxon>Polyporales</taxon>
        <taxon>Polyporaceae</taxon>
        <taxon>Trametes</taxon>
    </lineage>
</organism>
<accession>A0AAD7X7I1</accession>
<sequence>MRELHWDALISICGHVQDAPSLLSISLTCHTLHTIAVRRLLESQVIVLNVKSIHSFRQFIDADREARLPFVRRLNIDLPWCWYCRCLSEDNRPGFIQFVLDLLEQAACLESLVLPHPDETYRGLGCDGRFLTTIIRLATLRELALEEKWTPISEILRNTSSPLKNLRIHPGSITTRSAAWSLFPGDDSLFSLLQHIAPTLETLEVVKQTVSLPHSPSNNLVFPAMRSVKIDVLTQMGSIRTESLVQLFPALDDTLAFYRLDLISSNVEKGREAHEINRESQLRRTWKSLDRVVGDVRLIYALGLVCPVRHLMIDGVSRHTKRQLDDILLNAHPTHLKLTVDLSRGIGVLDDLLLPQVASDSRLTHFVLFLSCAKYFTIAEEDDIAAIQMLEWTTLLGKVIAALDRTRLSHLRVVLQCSMDEWGYTSVPYSEDFMRAARHFGEGPMALQVAYNFMNALPTLQYVFLMTSGESHLPLESTRDSSEHRSGASGHSTAQDQSLAQNANSGEWLASSGWRNTRSMDGIPEQLTSDMVEYLIEAEDLILSRQDHYNLEEKPLDCVVELWD</sequence>
<gene>
    <name evidence="2" type="ORF">ONZ51_g9216</name>
</gene>
<evidence type="ECO:0000313" key="2">
    <source>
        <dbReference type="EMBL" id="KAJ8469116.1"/>
    </source>
</evidence>
<proteinExistence type="predicted"/>
<evidence type="ECO:0008006" key="4">
    <source>
        <dbReference type="Google" id="ProtNLM"/>
    </source>
</evidence>